<dbReference type="EC" id="3.5.4.5" evidence="4 12"/>
<feature type="binding site" evidence="11">
    <location>
        <position position="76"/>
    </location>
    <ligand>
        <name>Zn(2+)</name>
        <dbReference type="ChEBI" id="CHEBI:29105"/>
        <note>catalytic</note>
    </ligand>
</feature>
<evidence type="ECO:0000256" key="3">
    <source>
        <dbReference type="ARBA" id="ARBA00006576"/>
    </source>
</evidence>
<evidence type="ECO:0000313" key="14">
    <source>
        <dbReference type="Ensembl" id="ENSTRUP00000049634.2"/>
    </source>
</evidence>
<keyword evidence="6 12" id="KW-0378">Hydrolase</keyword>
<evidence type="ECO:0000256" key="5">
    <source>
        <dbReference type="ARBA" id="ARBA00022723"/>
    </source>
</evidence>
<dbReference type="InParanoid" id="A0A3B5JXD0"/>
<keyword evidence="15" id="KW-1185">Reference proteome</keyword>
<comment type="cofactor">
    <cofactor evidence="1 11 12">
        <name>Zn(2+)</name>
        <dbReference type="ChEBI" id="CHEBI:29105"/>
    </cofactor>
</comment>
<sequence length="160" mass="17803">MSQVNTKNQAMKAADHSSAQLSAEMIKKLIEQSHEAKKQAYCPYSKFRVGSALLTADNRVITGCNVENACFYLGFCAERNAIAKAVSEGSKKFKAIAIASDMTDQFISPCGACRQYMREFGTNWRVFLSKPDGSYLERTLEDLLPVSFGPEDPFRPRVSQ</sequence>
<dbReference type="InterPro" id="IPR016192">
    <property type="entry name" value="APOBEC/CMP_deaminase_Zn-bd"/>
</dbReference>
<feature type="binding site" evidence="11">
    <location>
        <position position="110"/>
    </location>
    <ligand>
        <name>Zn(2+)</name>
        <dbReference type="ChEBI" id="CHEBI:29105"/>
        <note>catalytic</note>
    </ligand>
</feature>
<reference evidence="14" key="3">
    <citation type="submission" date="2025-09" db="UniProtKB">
        <authorList>
            <consortium name="Ensembl"/>
        </authorList>
    </citation>
    <scope>IDENTIFICATION</scope>
</reference>
<dbReference type="SUPFAM" id="SSF53927">
    <property type="entry name" value="Cytidine deaminase-like"/>
    <property type="match status" value="1"/>
</dbReference>
<evidence type="ECO:0000256" key="7">
    <source>
        <dbReference type="ARBA" id="ARBA00022833"/>
    </source>
</evidence>
<protein>
    <recommendedName>
        <fullName evidence="4 12">Cytidine deaminase</fullName>
        <ecNumber evidence="4 12">3.5.4.5</ecNumber>
    </recommendedName>
    <alternativeName>
        <fullName evidence="8 12">Cytidine aminohydrolase</fullName>
    </alternativeName>
</protein>
<dbReference type="FunCoup" id="A0A3B5JXD0">
    <property type="interactions" value="104"/>
</dbReference>
<dbReference type="NCBIfam" id="NF004064">
    <property type="entry name" value="PRK05578.1"/>
    <property type="match status" value="1"/>
</dbReference>
<dbReference type="STRING" id="31033.ENSTRUP00000049634"/>
<comment type="similarity">
    <text evidence="3 12">Belongs to the cytidine and deoxycytidylate deaminase family.</text>
</comment>
<feature type="active site" description="Proton donor" evidence="10">
    <location>
        <position position="78"/>
    </location>
</feature>
<dbReference type="AlphaFoldDB" id="A0A3B5JXD0"/>
<evidence type="ECO:0000256" key="8">
    <source>
        <dbReference type="ARBA" id="ARBA00032005"/>
    </source>
</evidence>
<evidence type="ECO:0000256" key="2">
    <source>
        <dbReference type="ARBA" id="ARBA00003949"/>
    </source>
</evidence>
<dbReference type="GO" id="GO:0072527">
    <property type="term" value="P:pyrimidine-containing compound metabolic process"/>
    <property type="evidence" value="ECO:0007669"/>
    <property type="project" value="UniProtKB-ARBA"/>
</dbReference>
<reference evidence="14 15" key="1">
    <citation type="journal article" date="2011" name="Genome Biol. Evol.">
        <title>Integration of the genetic map and genome assembly of fugu facilitates insights into distinct features of genome evolution in teleosts and mammals.</title>
        <authorList>
            <person name="Kai W."/>
            <person name="Kikuchi K."/>
            <person name="Tohari S."/>
            <person name="Chew A.K."/>
            <person name="Tay A."/>
            <person name="Fujiwara A."/>
            <person name="Hosoya S."/>
            <person name="Suetake H."/>
            <person name="Naruse K."/>
            <person name="Brenner S."/>
            <person name="Suzuki Y."/>
            <person name="Venkatesh B."/>
        </authorList>
    </citation>
    <scope>NUCLEOTIDE SEQUENCE [LARGE SCALE GENOMIC DNA]</scope>
</reference>
<dbReference type="CDD" id="cd01283">
    <property type="entry name" value="cytidine_deaminase"/>
    <property type="match status" value="1"/>
</dbReference>
<dbReference type="PANTHER" id="PTHR11644">
    <property type="entry name" value="CYTIDINE DEAMINASE"/>
    <property type="match status" value="1"/>
</dbReference>
<evidence type="ECO:0000256" key="10">
    <source>
        <dbReference type="PIRSR" id="PIRSR606262-1"/>
    </source>
</evidence>
<dbReference type="Pfam" id="PF00383">
    <property type="entry name" value="dCMP_cyt_deam_1"/>
    <property type="match status" value="1"/>
</dbReference>
<dbReference type="PROSITE" id="PS51747">
    <property type="entry name" value="CYT_DCMP_DEAMINASES_2"/>
    <property type="match status" value="1"/>
</dbReference>
<dbReference type="Gene3D" id="3.40.140.10">
    <property type="entry name" value="Cytidine Deaminase, domain 2"/>
    <property type="match status" value="1"/>
</dbReference>
<dbReference type="Proteomes" id="UP000005226">
    <property type="component" value="Chromosome 19"/>
</dbReference>
<evidence type="ECO:0000313" key="15">
    <source>
        <dbReference type="Proteomes" id="UP000005226"/>
    </source>
</evidence>
<feature type="domain" description="CMP/dCMP-type deaminase" evidence="13">
    <location>
        <begin position="24"/>
        <end position="151"/>
    </location>
</feature>
<reference evidence="14" key="2">
    <citation type="submission" date="2025-08" db="UniProtKB">
        <authorList>
            <consortium name="Ensembl"/>
        </authorList>
    </citation>
    <scope>IDENTIFICATION</scope>
</reference>
<name>A0A3B5JXD0_TAKRU</name>
<dbReference type="NCBIfam" id="TIGR01354">
    <property type="entry name" value="cyt_deam_tetra"/>
    <property type="match status" value="1"/>
</dbReference>
<evidence type="ECO:0000256" key="9">
    <source>
        <dbReference type="ARBA" id="ARBA00049558"/>
    </source>
</evidence>
<dbReference type="InterPro" id="IPR050202">
    <property type="entry name" value="Cyt/Deoxycyt_deaminase"/>
</dbReference>
<dbReference type="InterPro" id="IPR006262">
    <property type="entry name" value="Cyt_deam_tetra"/>
</dbReference>
<dbReference type="GO" id="GO:0004126">
    <property type="term" value="F:cytidine deaminase activity"/>
    <property type="evidence" value="ECO:0007669"/>
    <property type="project" value="UniProtKB-UniRule"/>
</dbReference>
<feature type="binding site" evidence="11">
    <location>
        <position position="113"/>
    </location>
    <ligand>
        <name>Zn(2+)</name>
        <dbReference type="ChEBI" id="CHEBI:29105"/>
        <note>catalytic</note>
    </ligand>
</feature>
<evidence type="ECO:0000256" key="4">
    <source>
        <dbReference type="ARBA" id="ARBA00012783"/>
    </source>
</evidence>
<proteinExistence type="inferred from homology"/>
<evidence type="ECO:0000256" key="1">
    <source>
        <dbReference type="ARBA" id="ARBA00001947"/>
    </source>
</evidence>
<comment type="function">
    <text evidence="2 12">This enzyme scavenges exogenous and endogenous cytidine and 2'-deoxycytidine for UMP synthesis.</text>
</comment>
<comment type="catalytic activity">
    <reaction evidence="9 12">
        <text>cytidine + H2O + H(+) = uridine + NH4(+)</text>
        <dbReference type="Rhea" id="RHEA:16069"/>
        <dbReference type="ChEBI" id="CHEBI:15377"/>
        <dbReference type="ChEBI" id="CHEBI:15378"/>
        <dbReference type="ChEBI" id="CHEBI:16704"/>
        <dbReference type="ChEBI" id="CHEBI:17562"/>
        <dbReference type="ChEBI" id="CHEBI:28938"/>
        <dbReference type="EC" id="3.5.4.5"/>
    </reaction>
</comment>
<dbReference type="InterPro" id="IPR002125">
    <property type="entry name" value="CMP_dCMP_dom"/>
</dbReference>
<dbReference type="PROSITE" id="PS00903">
    <property type="entry name" value="CYT_DCMP_DEAMINASES_1"/>
    <property type="match status" value="1"/>
</dbReference>
<evidence type="ECO:0000259" key="13">
    <source>
        <dbReference type="PROSITE" id="PS51747"/>
    </source>
</evidence>
<dbReference type="GeneTree" id="ENSGT00390000000911"/>
<accession>A0A3B5JXD0</accession>
<keyword evidence="5 11" id="KW-0479">Metal-binding</keyword>
<dbReference type="GO" id="GO:0008270">
    <property type="term" value="F:zinc ion binding"/>
    <property type="evidence" value="ECO:0007669"/>
    <property type="project" value="UniProtKB-UniRule"/>
</dbReference>
<evidence type="ECO:0000256" key="12">
    <source>
        <dbReference type="RuleBase" id="RU364006"/>
    </source>
</evidence>
<organism evidence="14 15">
    <name type="scientific">Takifugu rubripes</name>
    <name type="common">Japanese pufferfish</name>
    <name type="synonym">Fugu rubripes</name>
    <dbReference type="NCBI Taxonomy" id="31033"/>
    <lineage>
        <taxon>Eukaryota</taxon>
        <taxon>Metazoa</taxon>
        <taxon>Chordata</taxon>
        <taxon>Craniata</taxon>
        <taxon>Vertebrata</taxon>
        <taxon>Euteleostomi</taxon>
        <taxon>Actinopterygii</taxon>
        <taxon>Neopterygii</taxon>
        <taxon>Teleostei</taxon>
        <taxon>Neoteleostei</taxon>
        <taxon>Acanthomorphata</taxon>
        <taxon>Eupercaria</taxon>
        <taxon>Tetraodontiformes</taxon>
        <taxon>Tetradontoidea</taxon>
        <taxon>Tetraodontidae</taxon>
        <taxon>Takifugu</taxon>
    </lineage>
</organism>
<evidence type="ECO:0000256" key="6">
    <source>
        <dbReference type="ARBA" id="ARBA00022801"/>
    </source>
</evidence>
<dbReference type="OMA" id="IEIYFMG"/>
<dbReference type="PANTHER" id="PTHR11644:SF24">
    <property type="entry name" value="CYTIDINE DEAMINASE"/>
    <property type="match status" value="1"/>
</dbReference>
<dbReference type="GO" id="GO:0042802">
    <property type="term" value="F:identical protein binding"/>
    <property type="evidence" value="ECO:0007669"/>
    <property type="project" value="UniProtKB-ARBA"/>
</dbReference>
<evidence type="ECO:0000256" key="11">
    <source>
        <dbReference type="PIRSR" id="PIRSR606262-3"/>
    </source>
</evidence>
<dbReference type="FunFam" id="3.40.140.10:FF:000008">
    <property type="entry name" value="Cytidine deaminase"/>
    <property type="match status" value="1"/>
</dbReference>
<dbReference type="GO" id="GO:0055086">
    <property type="term" value="P:nucleobase-containing small molecule metabolic process"/>
    <property type="evidence" value="ECO:0007669"/>
    <property type="project" value="UniProtKB-ARBA"/>
</dbReference>
<dbReference type="InterPro" id="IPR016193">
    <property type="entry name" value="Cytidine_deaminase-like"/>
</dbReference>
<dbReference type="GO" id="GO:0005829">
    <property type="term" value="C:cytosol"/>
    <property type="evidence" value="ECO:0007669"/>
    <property type="project" value="TreeGrafter"/>
</dbReference>
<dbReference type="Ensembl" id="ENSTRUT00000057898.2">
    <property type="protein sequence ID" value="ENSTRUP00000049634.2"/>
    <property type="gene ID" value="ENSTRUG00000024867.2"/>
</dbReference>
<keyword evidence="7 11" id="KW-0862">Zinc</keyword>
<comment type="catalytic activity">
    <reaction evidence="12">
        <text>2'-deoxycytidine + H2O + H(+) = 2'-deoxyuridine + NH4(+)</text>
        <dbReference type="Rhea" id="RHEA:13433"/>
        <dbReference type="ChEBI" id="CHEBI:15377"/>
        <dbReference type="ChEBI" id="CHEBI:15378"/>
        <dbReference type="ChEBI" id="CHEBI:15698"/>
        <dbReference type="ChEBI" id="CHEBI:16450"/>
        <dbReference type="ChEBI" id="CHEBI:28938"/>
        <dbReference type="EC" id="3.5.4.5"/>
    </reaction>
</comment>